<evidence type="ECO:0000259" key="6">
    <source>
        <dbReference type="PROSITE" id="PS50103"/>
    </source>
</evidence>
<evidence type="ECO:0000256" key="1">
    <source>
        <dbReference type="ARBA" id="ARBA00022723"/>
    </source>
</evidence>
<keyword evidence="1 4" id="KW-0479">Metal-binding</keyword>
<protein>
    <submittedName>
        <fullName evidence="7">CCCH zinc finger protein</fullName>
    </submittedName>
</protein>
<feature type="zinc finger region" description="C3H1-type" evidence="4">
    <location>
        <begin position="347"/>
        <end position="373"/>
    </location>
</feature>
<comment type="caution">
    <text evidence="7">The sequence shown here is derived from an EMBL/GenBank/DDBJ whole genome shotgun (WGS) entry which is preliminary data.</text>
</comment>
<dbReference type="FunFam" id="4.10.1000.10:FF:000035">
    <property type="entry name" value="CCCH zinc finger protein, variant"/>
    <property type="match status" value="1"/>
</dbReference>
<accession>A0A0F2LW26</accession>
<gene>
    <name evidence="7" type="ORF">SPSK_00748</name>
</gene>
<feature type="zinc finger region" description="C3H1-type" evidence="4">
    <location>
        <begin position="291"/>
        <end position="319"/>
    </location>
</feature>
<feature type="compositionally biased region" description="Acidic residues" evidence="5">
    <location>
        <begin position="451"/>
        <end position="464"/>
    </location>
</feature>
<feature type="zinc finger region" description="C3H1-type" evidence="4">
    <location>
        <begin position="374"/>
        <end position="402"/>
    </location>
</feature>
<feature type="compositionally biased region" description="Low complexity" evidence="5">
    <location>
        <begin position="101"/>
        <end position="110"/>
    </location>
</feature>
<evidence type="ECO:0000313" key="8">
    <source>
        <dbReference type="Proteomes" id="UP000033710"/>
    </source>
</evidence>
<dbReference type="PANTHER" id="PTHR46156:SF1">
    <property type="entry name" value="ZINC FINGER CCCH DOMAIN-CONTAINING PROTEIN 3"/>
    <property type="match status" value="1"/>
</dbReference>
<feature type="compositionally biased region" description="Low complexity" evidence="5">
    <location>
        <begin position="30"/>
        <end position="51"/>
    </location>
</feature>
<evidence type="ECO:0000256" key="3">
    <source>
        <dbReference type="ARBA" id="ARBA00022833"/>
    </source>
</evidence>
<dbReference type="Pfam" id="PF00642">
    <property type="entry name" value="zf-CCCH"/>
    <property type="match status" value="1"/>
</dbReference>
<keyword evidence="2 4" id="KW-0863">Zinc-finger</keyword>
<dbReference type="EMBL" id="AXCR01000011">
    <property type="protein sequence ID" value="KJR81658.1"/>
    <property type="molecule type" value="Genomic_DNA"/>
</dbReference>
<name>A0A0F2LW26_SPOSC</name>
<dbReference type="Proteomes" id="UP000033710">
    <property type="component" value="Unassembled WGS sequence"/>
</dbReference>
<sequence>MTSEDQELLARISQLAGHINRHKNQQAGISSVPSSPYNNYSTPPSSSTHHAPSYRRQPYALRGRGFGSGGYRVNRPAPYRNRTLVLNGSGAPSRSDGAENGDSTAASDSGSGSGGPSTTWVARNDRHMQLINADVYEKDAQSRARAIEKTRVEGQKMRDARERAKLRRHFSHLAHGRPTASNGNGSRSGSTTPQSYQVVIEGIPFAVAKNGSKLMKLPSASALLPLSPPRSPGCDFYEDSAHPSLADPHPASSTPKTAVVGGVKFYRSKNGNLYRHGVVKAQQRRGGSTIKKTDEPCRAFSTTGSCSKGPSCRFLHNAAKVAACKDFLLKGDCARGSDCDLSHDLTPERTPFCVHFAKGNCTNPHCSYTHSQVSSGAPVCRPFGLYGYCDRGADCTARHVFECPDFSNTGVCKIKGCKLPHRERASFMRRTIETADKSETTDSDSAYVDVSSDDESVNSDDVDSDEVDEFVGADGDEADLDFVTQKDYIEI</sequence>
<dbReference type="Gene3D" id="4.10.1000.10">
    <property type="entry name" value="Zinc finger, CCCH-type"/>
    <property type="match status" value="3"/>
</dbReference>
<dbReference type="GO" id="GO:0005634">
    <property type="term" value="C:nucleus"/>
    <property type="evidence" value="ECO:0007669"/>
    <property type="project" value="TreeGrafter"/>
</dbReference>
<feature type="zinc finger region" description="C3H1-type" evidence="4">
    <location>
        <begin position="323"/>
        <end position="346"/>
    </location>
</feature>
<dbReference type="OrthoDB" id="410307at2759"/>
<dbReference type="PROSITE" id="PS50103">
    <property type="entry name" value="ZF_C3H1"/>
    <property type="match status" value="4"/>
</dbReference>
<dbReference type="InterPro" id="IPR036855">
    <property type="entry name" value="Znf_CCCH_sf"/>
</dbReference>
<reference evidence="7 8" key="1">
    <citation type="journal article" date="2014" name="BMC Genomics">
        <title>Comparative genomics of the major fungal agents of human and animal Sporotrichosis: Sporothrix schenckii and Sporothrix brasiliensis.</title>
        <authorList>
            <person name="Teixeira M.M."/>
            <person name="de Almeida L.G."/>
            <person name="Kubitschek-Barreira P."/>
            <person name="Alves F.L."/>
            <person name="Kioshima E.S."/>
            <person name="Abadio A.K."/>
            <person name="Fernandes L."/>
            <person name="Derengowski L.S."/>
            <person name="Ferreira K.S."/>
            <person name="Souza R.C."/>
            <person name="Ruiz J.C."/>
            <person name="de Andrade N.C."/>
            <person name="Paes H.C."/>
            <person name="Nicola A.M."/>
            <person name="Albuquerque P."/>
            <person name="Gerber A.L."/>
            <person name="Martins V.P."/>
            <person name="Peconick L.D."/>
            <person name="Neto A.V."/>
            <person name="Chaucanez C.B."/>
            <person name="Silva P.A."/>
            <person name="Cunha O.L."/>
            <person name="de Oliveira F.F."/>
            <person name="dos Santos T.C."/>
            <person name="Barros A.L."/>
            <person name="Soares M.A."/>
            <person name="de Oliveira L.M."/>
            <person name="Marini M.M."/>
            <person name="Villalobos-Duno H."/>
            <person name="Cunha M.M."/>
            <person name="de Hoog S."/>
            <person name="da Silveira J.F."/>
            <person name="Henrissat B."/>
            <person name="Nino-Vega G.A."/>
            <person name="Cisalpino P.S."/>
            <person name="Mora-Montes H.M."/>
            <person name="Almeida S.R."/>
            <person name="Stajich J.E."/>
            <person name="Lopes-Bezerra L.M."/>
            <person name="Vasconcelos A.T."/>
            <person name="Felipe M.S."/>
        </authorList>
    </citation>
    <scope>NUCLEOTIDE SEQUENCE [LARGE SCALE GENOMIC DNA]</scope>
    <source>
        <strain evidence="7 8">1099-18</strain>
    </source>
</reference>
<dbReference type="GeneID" id="27662973"/>
<feature type="domain" description="C3H1-type" evidence="6">
    <location>
        <begin position="291"/>
        <end position="319"/>
    </location>
</feature>
<organism evidence="7 8">
    <name type="scientific">Sporothrix schenckii 1099-18</name>
    <dbReference type="NCBI Taxonomy" id="1397361"/>
    <lineage>
        <taxon>Eukaryota</taxon>
        <taxon>Fungi</taxon>
        <taxon>Dikarya</taxon>
        <taxon>Ascomycota</taxon>
        <taxon>Pezizomycotina</taxon>
        <taxon>Sordariomycetes</taxon>
        <taxon>Sordariomycetidae</taxon>
        <taxon>Ophiostomatales</taxon>
        <taxon>Ophiostomataceae</taxon>
        <taxon>Sporothrix</taxon>
    </lineage>
</organism>
<feature type="region of interest" description="Disordered" evidence="5">
    <location>
        <begin position="169"/>
        <end position="193"/>
    </location>
</feature>
<proteinExistence type="predicted"/>
<feature type="domain" description="C3H1-type" evidence="6">
    <location>
        <begin position="323"/>
        <end position="346"/>
    </location>
</feature>
<evidence type="ECO:0000256" key="2">
    <source>
        <dbReference type="ARBA" id="ARBA00022771"/>
    </source>
</evidence>
<dbReference type="SUPFAM" id="SSF90229">
    <property type="entry name" value="CCCH zinc finger"/>
    <property type="match status" value="2"/>
</dbReference>
<evidence type="ECO:0000313" key="7">
    <source>
        <dbReference type="EMBL" id="KJR81658.1"/>
    </source>
</evidence>
<dbReference type="KEGG" id="ssck:SPSK_00748"/>
<reference evidence="7 8" key="2">
    <citation type="journal article" date="2015" name="Eukaryot. Cell">
        <title>Asexual propagation of a virulent clone complex in a human and feline outbreak of sporotrichosis.</title>
        <authorList>
            <person name="Teixeira Mde M."/>
            <person name="Rodrigues A.M."/>
            <person name="Tsui C.K."/>
            <person name="de Almeida L.G."/>
            <person name="Van Diepeningen A.D."/>
            <person name="van den Ende B.G."/>
            <person name="Fernandes G.F."/>
            <person name="Kano R."/>
            <person name="Hamelin R.C."/>
            <person name="Lopes-Bezerra L.M."/>
            <person name="Vasconcelos A.T."/>
            <person name="de Hoog S."/>
            <person name="de Camargo Z.P."/>
            <person name="Felipe M.S."/>
        </authorList>
    </citation>
    <scope>NUCLEOTIDE SEQUENCE [LARGE SCALE GENOMIC DNA]</scope>
    <source>
        <strain evidence="7 8">1099-18</strain>
    </source>
</reference>
<feature type="region of interest" description="Disordered" evidence="5">
    <location>
        <begin position="435"/>
        <end position="464"/>
    </location>
</feature>
<dbReference type="AlphaFoldDB" id="A0A0F2LW26"/>
<dbReference type="VEuPathDB" id="FungiDB:SPSK_00748"/>
<feature type="region of interest" description="Disordered" evidence="5">
    <location>
        <begin position="23"/>
        <end position="120"/>
    </location>
</feature>
<dbReference type="InterPro" id="IPR000571">
    <property type="entry name" value="Znf_CCCH"/>
</dbReference>
<feature type="domain" description="C3H1-type" evidence="6">
    <location>
        <begin position="374"/>
        <end position="402"/>
    </location>
</feature>
<evidence type="ECO:0000256" key="5">
    <source>
        <dbReference type="SAM" id="MobiDB-lite"/>
    </source>
</evidence>
<feature type="domain" description="C3H1-type" evidence="6">
    <location>
        <begin position="347"/>
        <end position="373"/>
    </location>
</feature>
<dbReference type="RefSeq" id="XP_016584334.1">
    <property type="nucleotide sequence ID" value="XM_016727696.1"/>
</dbReference>
<keyword evidence="3 4" id="KW-0862">Zinc</keyword>
<dbReference type="PANTHER" id="PTHR46156">
    <property type="entry name" value="CCCH ZINGC FINGER"/>
    <property type="match status" value="1"/>
</dbReference>
<evidence type="ECO:0000256" key="4">
    <source>
        <dbReference type="PROSITE-ProRule" id="PRU00723"/>
    </source>
</evidence>
<dbReference type="GO" id="GO:0008270">
    <property type="term" value="F:zinc ion binding"/>
    <property type="evidence" value="ECO:0007669"/>
    <property type="project" value="UniProtKB-KW"/>
</dbReference>
<dbReference type="SMART" id="SM00356">
    <property type="entry name" value="ZnF_C3H1"/>
    <property type="match status" value="4"/>
</dbReference>
<feature type="compositionally biased region" description="Low complexity" evidence="5">
    <location>
        <begin position="181"/>
        <end position="190"/>
    </location>
</feature>